<dbReference type="KEGG" id="clu:CLUG_00254"/>
<dbReference type="FunCoup" id="C4XWD1">
    <property type="interactions" value="63"/>
</dbReference>
<dbReference type="SUPFAM" id="SSF48452">
    <property type="entry name" value="TPR-like"/>
    <property type="match status" value="1"/>
</dbReference>
<dbReference type="HOGENOM" id="CLU_111698_0_0_1"/>
<organism evidence="4 5">
    <name type="scientific">Clavispora lusitaniae (strain ATCC 42720)</name>
    <name type="common">Yeast</name>
    <name type="synonym">Candida lusitaniae</name>
    <dbReference type="NCBI Taxonomy" id="306902"/>
    <lineage>
        <taxon>Eukaryota</taxon>
        <taxon>Fungi</taxon>
        <taxon>Dikarya</taxon>
        <taxon>Ascomycota</taxon>
        <taxon>Saccharomycotina</taxon>
        <taxon>Pichiomycetes</taxon>
        <taxon>Metschnikowiaceae</taxon>
        <taxon>Clavispora</taxon>
    </lineage>
</organism>
<dbReference type="InterPro" id="IPR011990">
    <property type="entry name" value="TPR-like_helical_dom_sf"/>
</dbReference>
<evidence type="ECO:0000256" key="3">
    <source>
        <dbReference type="PROSITE-ProRule" id="PRU00339"/>
    </source>
</evidence>
<dbReference type="STRING" id="306902.C4XWD1"/>
<dbReference type="EMBL" id="CH408076">
    <property type="protein sequence ID" value="EEQ36131.1"/>
    <property type="molecule type" value="Genomic_DNA"/>
</dbReference>
<evidence type="ECO:0000256" key="1">
    <source>
        <dbReference type="ARBA" id="ARBA00022737"/>
    </source>
</evidence>
<accession>C4XWD1</accession>
<dbReference type="PANTHER" id="PTHR22904:SF523">
    <property type="entry name" value="STRESS-INDUCED-PHOSPHOPROTEIN 1"/>
    <property type="match status" value="1"/>
</dbReference>
<feature type="repeat" description="TPR" evidence="3">
    <location>
        <begin position="146"/>
        <end position="179"/>
    </location>
</feature>
<evidence type="ECO:0000256" key="2">
    <source>
        <dbReference type="ARBA" id="ARBA00022803"/>
    </source>
</evidence>
<dbReference type="InterPro" id="IPR019734">
    <property type="entry name" value="TPR_rpt"/>
</dbReference>
<evidence type="ECO:0000313" key="4">
    <source>
        <dbReference type="EMBL" id="EEQ36131.1"/>
    </source>
</evidence>
<dbReference type="Gene3D" id="1.25.40.10">
    <property type="entry name" value="Tetratricopeptide repeat domain"/>
    <property type="match status" value="1"/>
</dbReference>
<dbReference type="OMA" id="KMYTLAI"/>
<evidence type="ECO:0000313" key="5">
    <source>
        <dbReference type="Proteomes" id="UP000007703"/>
    </source>
</evidence>
<dbReference type="GO" id="GO:0051879">
    <property type="term" value="F:Hsp90 protein binding"/>
    <property type="evidence" value="ECO:0007669"/>
    <property type="project" value="TreeGrafter"/>
</dbReference>
<dbReference type="PROSITE" id="PS50005">
    <property type="entry name" value="TPR"/>
    <property type="match status" value="1"/>
</dbReference>
<gene>
    <name evidence="4" type="ORF">CLUG_00254</name>
</gene>
<dbReference type="GeneID" id="8499628"/>
<dbReference type="PANTHER" id="PTHR22904">
    <property type="entry name" value="TPR REPEAT CONTAINING PROTEIN"/>
    <property type="match status" value="1"/>
</dbReference>
<sequence length="201" mass="23043">MEFDVKYEPKIKGLVFSEDIGNVEPGLKQDVEQLNTLCMELIGITAPVPPNPTPETFNKDMSKMIKKLYEGGVQSFKQEKFVESAKQFTIAIEIINRRNKFESFQGTLQELSLLLMSRADAYLKCTEYLKAFNDADMLIGMMMCTPDNFLRRGVANYFLGNYEDARADYQRGLAFDENNQRLVTELNICLDKILDENGDYL</sequence>
<proteinExistence type="predicted"/>
<dbReference type="AlphaFoldDB" id="C4XWD1"/>
<keyword evidence="1" id="KW-0677">Repeat</keyword>
<protein>
    <submittedName>
        <fullName evidence="4">Uncharacterized protein</fullName>
    </submittedName>
</protein>
<dbReference type="VEuPathDB" id="FungiDB:CLUG_00254"/>
<dbReference type="Proteomes" id="UP000007703">
    <property type="component" value="Unassembled WGS sequence"/>
</dbReference>
<dbReference type="InParanoid" id="C4XWD1"/>
<keyword evidence="2 3" id="KW-0802">TPR repeat</keyword>
<dbReference type="OrthoDB" id="433738at2759"/>
<reference evidence="4 5" key="1">
    <citation type="journal article" date="2009" name="Nature">
        <title>Evolution of pathogenicity and sexual reproduction in eight Candida genomes.</title>
        <authorList>
            <person name="Butler G."/>
            <person name="Rasmussen M.D."/>
            <person name="Lin M.F."/>
            <person name="Santos M.A."/>
            <person name="Sakthikumar S."/>
            <person name="Munro C.A."/>
            <person name="Rheinbay E."/>
            <person name="Grabherr M."/>
            <person name="Forche A."/>
            <person name="Reedy J.L."/>
            <person name="Agrafioti I."/>
            <person name="Arnaud M.B."/>
            <person name="Bates S."/>
            <person name="Brown A.J."/>
            <person name="Brunke S."/>
            <person name="Costanzo M.C."/>
            <person name="Fitzpatrick D.A."/>
            <person name="de Groot P.W."/>
            <person name="Harris D."/>
            <person name="Hoyer L.L."/>
            <person name="Hube B."/>
            <person name="Klis F.M."/>
            <person name="Kodira C."/>
            <person name="Lennard N."/>
            <person name="Logue M.E."/>
            <person name="Martin R."/>
            <person name="Neiman A.M."/>
            <person name="Nikolaou E."/>
            <person name="Quail M.A."/>
            <person name="Quinn J."/>
            <person name="Santos M.C."/>
            <person name="Schmitzberger F.F."/>
            <person name="Sherlock G."/>
            <person name="Shah P."/>
            <person name="Silverstein K.A."/>
            <person name="Skrzypek M.S."/>
            <person name="Soll D."/>
            <person name="Staggs R."/>
            <person name="Stansfield I."/>
            <person name="Stumpf M.P."/>
            <person name="Sudbery P.E."/>
            <person name="Srikantha T."/>
            <person name="Zeng Q."/>
            <person name="Berman J."/>
            <person name="Berriman M."/>
            <person name="Heitman J."/>
            <person name="Gow N.A."/>
            <person name="Lorenz M.C."/>
            <person name="Birren B.W."/>
            <person name="Kellis M."/>
            <person name="Cuomo C.A."/>
        </authorList>
    </citation>
    <scope>NUCLEOTIDE SEQUENCE [LARGE SCALE GENOMIC DNA]</scope>
    <source>
        <strain evidence="4 5">ATCC 42720</strain>
    </source>
</reference>
<name>C4XWD1_CLAL4</name>